<dbReference type="CDD" id="cd04301">
    <property type="entry name" value="NAT_SF"/>
    <property type="match status" value="1"/>
</dbReference>
<gene>
    <name evidence="2" type="ORF">SAMN05216276_102680</name>
</gene>
<dbReference type="Pfam" id="PF13302">
    <property type="entry name" value="Acetyltransf_3"/>
    <property type="match status" value="1"/>
</dbReference>
<dbReference type="Proteomes" id="UP000198282">
    <property type="component" value="Unassembled WGS sequence"/>
</dbReference>
<keyword evidence="2" id="KW-0808">Transferase</keyword>
<dbReference type="InterPro" id="IPR000182">
    <property type="entry name" value="GNAT_dom"/>
</dbReference>
<sequence length="180" mass="19346">MTAFAPDLSVKTERLVLRPFASGDERRIREVVEARARFLPPSAPGHPSGISQWLAHGVHELHRSGQGVHLAMEADELIVGAISLYRTLWGAGTTEVGYGVHPLHRGRGYAPEAVRGVAGWVFAATELHRIELRANLDNVASLRVAEKAGFVREGVLRAAGTNAGGPCDLVVFGLLRTDSV</sequence>
<protein>
    <submittedName>
        <fullName evidence="2">Protein N-acetyltransferase, RimJ/RimL family</fullName>
    </submittedName>
</protein>
<reference evidence="2 3" key="1">
    <citation type="submission" date="2017-06" db="EMBL/GenBank/DDBJ databases">
        <authorList>
            <person name="Kim H.J."/>
            <person name="Triplett B.A."/>
        </authorList>
    </citation>
    <scope>NUCLEOTIDE SEQUENCE [LARGE SCALE GENOMIC DNA]</scope>
    <source>
        <strain evidence="2 3">CGMCC 4.2132</strain>
    </source>
</reference>
<dbReference type="SUPFAM" id="SSF55729">
    <property type="entry name" value="Acyl-CoA N-acyltransferases (Nat)"/>
    <property type="match status" value="1"/>
</dbReference>
<evidence type="ECO:0000259" key="1">
    <source>
        <dbReference type="PROSITE" id="PS51186"/>
    </source>
</evidence>
<dbReference type="InterPro" id="IPR051908">
    <property type="entry name" value="Ribosomal_N-acetyltransferase"/>
</dbReference>
<accession>A0A239KCF3</accession>
<dbReference type="PROSITE" id="PS51186">
    <property type="entry name" value="GNAT"/>
    <property type="match status" value="1"/>
</dbReference>
<dbReference type="EMBL" id="FZOD01000026">
    <property type="protein sequence ID" value="SNT15640.1"/>
    <property type="molecule type" value="Genomic_DNA"/>
</dbReference>
<dbReference type="GO" id="GO:1990189">
    <property type="term" value="F:protein N-terminal-serine acetyltransferase activity"/>
    <property type="evidence" value="ECO:0007669"/>
    <property type="project" value="TreeGrafter"/>
</dbReference>
<evidence type="ECO:0000313" key="3">
    <source>
        <dbReference type="Proteomes" id="UP000198282"/>
    </source>
</evidence>
<dbReference type="Gene3D" id="3.40.630.30">
    <property type="match status" value="1"/>
</dbReference>
<dbReference type="RefSeq" id="WP_179282195.1">
    <property type="nucleotide sequence ID" value="NZ_FZOD01000026.1"/>
</dbReference>
<proteinExistence type="predicted"/>
<dbReference type="PANTHER" id="PTHR43441">
    <property type="entry name" value="RIBOSOMAL-PROTEIN-SERINE ACETYLTRANSFERASE"/>
    <property type="match status" value="1"/>
</dbReference>
<organism evidence="2 3">
    <name type="scientific">Streptosporangium subroseum</name>
    <dbReference type="NCBI Taxonomy" id="106412"/>
    <lineage>
        <taxon>Bacteria</taxon>
        <taxon>Bacillati</taxon>
        <taxon>Actinomycetota</taxon>
        <taxon>Actinomycetes</taxon>
        <taxon>Streptosporangiales</taxon>
        <taxon>Streptosporangiaceae</taxon>
        <taxon>Streptosporangium</taxon>
    </lineage>
</organism>
<name>A0A239KCF3_9ACTN</name>
<dbReference type="AlphaFoldDB" id="A0A239KCF3"/>
<feature type="domain" description="N-acetyltransferase" evidence="1">
    <location>
        <begin position="15"/>
        <end position="177"/>
    </location>
</feature>
<dbReference type="GO" id="GO:0008999">
    <property type="term" value="F:protein-N-terminal-alanine acetyltransferase activity"/>
    <property type="evidence" value="ECO:0007669"/>
    <property type="project" value="TreeGrafter"/>
</dbReference>
<dbReference type="PANTHER" id="PTHR43441:SF10">
    <property type="entry name" value="ACETYLTRANSFERASE"/>
    <property type="match status" value="1"/>
</dbReference>
<dbReference type="InterPro" id="IPR016181">
    <property type="entry name" value="Acyl_CoA_acyltransferase"/>
</dbReference>
<evidence type="ECO:0000313" key="2">
    <source>
        <dbReference type="EMBL" id="SNT15640.1"/>
    </source>
</evidence>
<dbReference type="GO" id="GO:0005737">
    <property type="term" value="C:cytoplasm"/>
    <property type="evidence" value="ECO:0007669"/>
    <property type="project" value="TreeGrafter"/>
</dbReference>
<keyword evidence="3" id="KW-1185">Reference proteome</keyword>